<dbReference type="Proteomes" id="UP000178912">
    <property type="component" value="Unassembled WGS sequence"/>
</dbReference>
<keyword evidence="1" id="KW-0472">Membrane</keyword>
<dbReference type="AlphaFoldDB" id="A0A1E1JRE7"/>
<keyword evidence="1" id="KW-0812">Transmembrane</keyword>
<reference evidence="3" key="1">
    <citation type="submission" date="2016-03" db="EMBL/GenBank/DDBJ databases">
        <authorList>
            <person name="Guldener U."/>
        </authorList>
    </citation>
    <scope>NUCLEOTIDE SEQUENCE [LARGE SCALE GENOMIC DNA]</scope>
    <source>
        <strain evidence="3">04CH-RAC-A.6.1</strain>
    </source>
</reference>
<dbReference type="OrthoDB" id="414175at2759"/>
<name>A0A1E1JRE7_9HELO</name>
<evidence type="ECO:0000313" key="2">
    <source>
        <dbReference type="EMBL" id="CZS88319.1"/>
    </source>
</evidence>
<keyword evidence="1" id="KW-1133">Transmembrane helix</keyword>
<gene>
    <name evidence="2" type="ORF">RAG0_00041</name>
</gene>
<dbReference type="EMBL" id="FJUX01000001">
    <property type="protein sequence ID" value="CZS88319.1"/>
    <property type="molecule type" value="Genomic_DNA"/>
</dbReference>
<organism evidence="2 3">
    <name type="scientific">Rhynchosporium agropyri</name>
    <dbReference type="NCBI Taxonomy" id="914238"/>
    <lineage>
        <taxon>Eukaryota</taxon>
        <taxon>Fungi</taxon>
        <taxon>Dikarya</taxon>
        <taxon>Ascomycota</taxon>
        <taxon>Pezizomycotina</taxon>
        <taxon>Leotiomycetes</taxon>
        <taxon>Helotiales</taxon>
        <taxon>Ploettnerulaceae</taxon>
        <taxon>Rhynchosporium</taxon>
    </lineage>
</organism>
<sequence length="333" mass="37972">MMWGVGQMFSTNSIPPSYPLPLPFSRTRFPSFYTIYFLPHVTQHGSAKTLTLLLFLTVIGTIFFVARAGNRSHLKDTWLPNLSDTTPNIENAPVYRRFTMARERQVYLPNELHLPRHLRRPSAKFDRPSLSIVDEPLFHEFTTIDLAKSTTVDISKCLPPLHLKVPRISPPITNASNIIFELQTTLSRLRDTMKHMERWLPHTNARLFATVIENEEKAADNKTTAALENDYHSKGMSVSIIHPVSRKDTFERYFSLTTIRSSPACTNYKPYSPDTTPAEKNTSALSEDWWAVNQYGLMGFGGAGIFVSFPLAEVISERKRTNFNRTHAPQQET</sequence>
<accession>A0A1E1JRE7</accession>
<feature type="transmembrane region" description="Helical" evidence="1">
    <location>
        <begin position="47"/>
        <end position="66"/>
    </location>
</feature>
<protein>
    <submittedName>
        <fullName evidence="2">Uncharacterized protein</fullName>
    </submittedName>
</protein>
<keyword evidence="3" id="KW-1185">Reference proteome</keyword>
<evidence type="ECO:0000256" key="1">
    <source>
        <dbReference type="SAM" id="Phobius"/>
    </source>
</evidence>
<proteinExistence type="predicted"/>
<evidence type="ECO:0000313" key="3">
    <source>
        <dbReference type="Proteomes" id="UP000178912"/>
    </source>
</evidence>